<comment type="caution">
    <text evidence="3">The sequence shown here is derived from an EMBL/GenBank/DDBJ whole genome shotgun (WGS) entry which is preliminary data.</text>
</comment>
<dbReference type="OrthoDB" id="10250354at2759"/>
<dbReference type="PRINTS" id="PR00625">
    <property type="entry name" value="JDOMAIN"/>
</dbReference>
<dbReference type="Pfam" id="PF00226">
    <property type="entry name" value="DnaJ"/>
    <property type="match status" value="1"/>
</dbReference>
<dbReference type="InterPro" id="IPR001623">
    <property type="entry name" value="DnaJ_domain"/>
</dbReference>
<evidence type="ECO:0000313" key="4">
    <source>
        <dbReference type="Proteomes" id="UP000241890"/>
    </source>
</evidence>
<organism evidence="3 4">
    <name type="scientific">Hondaea fermentalgiana</name>
    <dbReference type="NCBI Taxonomy" id="2315210"/>
    <lineage>
        <taxon>Eukaryota</taxon>
        <taxon>Sar</taxon>
        <taxon>Stramenopiles</taxon>
        <taxon>Bigyra</taxon>
        <taxon>Labyrinthulomycetes</taxon>
        <taxon>Thraustochytrida</taxon>
        <taxon>Thraustochytriidae</taxon>
        <taxon>Hondaea</taxon>
    </lineage>
</organism>
<name>A0A2R5GRK7_9STRA</name>
<dbReference type="AlphaFoldDB" id="A0A2R5GRK7"/>
<dbReference type="InterPro" id="IPR018253">
    <property type="entry name" value="DnaJ_domain_CS"/>
</dbReference>
<dbReference type="PROSITE" id="PS00636">
    <property type="entry name" value="DNAJ_1"/>
    <property type="match status" value="1"/>
</dbReference>
<dbReference type="CDD" id="cd06257">
    <property type="entry name" value="DnaJ"/>
    <property type="match status" value="1"/>
</dbReference>
<evidence type="ECO:0000256" key="1">
    <source>
        <dbReference type="ARBA" id="ARBA00023186"/>
    </source>
</evidence>
<dbReference type="PANTHER" id="PTHR44145">
    <property type="entry name" value="DNAJ HOMOLOG SUBFAMILY A MEMBER 3, MITOCHONDRIAL"/>
    <property type="match status" value="1"/>
</dbReference>
<dbReference type="InterPro" id="IPR051938">
    <property type="entry name" value="Apopto_cytoskel_mod"/>
</dbReference>
<keyword evidence="4" id="KW-1185">Reference proteome</keyword>
<evidence type="ECO:0000313" key="3">
    <source>
        <dbReference type="EMBL" id="GBG33480.1"/>
    </source>
</evidence>
<dbReference type="Gene3D" id="1.10.287.110">
    <property type="entry name" value="DnaJ domain"/>
    <property type="match status" value="1"/>
</dbReference>
<gene>
    <name evidence="3" type="ORF">FCC1311_097032</name>
</gene>
<sequence length="241" mass="27310">MAVRRNALLGSTPKLGNLGLLTQPTRAWKLHEPLAVSARSIFSRGASSDDLYEILETNRSASQQEIKKAYFKLAKRYHPDINPDDPNAQKMFHRIAAAYEVLGNAEKRHVYDMTGHHDNQQRFNQNASAAPGSDDFADQIFHKVWQDLGLKEYVEVVSSEASTAWEAARHGDFSFAKEFARERKGLILSAIVPLAIMLRFPGMLSTALRLLSVGALVFLRNIPPELAWRLMRNVWLRITRR</sequence>
<keyword evidence="1" id="KW-0143">Chaperone</keyword>
<dbReference type="PANTHER" id="PTHR44145:SF3">
    <property type="entry name" value="DNAJ HOMOLOG SUBFAMILY A MEMBER 3, MITOCHONDRIAL"/>
    <property type="match status" value="1"/>
</dbReference>
<feature type="domain" description="J" evidence="2">
    <location>
        <begin position="50"/>
        <end position="115"/>
    </location>
</feature>
<dbReference type="PROSITE" id="PS50076">
    <property type="entry name" value="DNAJ_2"/>
    <property type="match status" value="1"/>
</dbReference>
<accession>A0A2R5GRK7</accession>
<reference evidence="3 4" key="1">
    <citation type="submission" date="2017-12" db="EMBL/GenBank/DDBJ databases">
        <title>Sequencing, de novo assembly and annotation of complete genome of a new Thraustochytrid species, strain FCC1311.</title>
        <authorList>
            <person name="Sedici K."/>
            <person name="Godart F."/>
            <person name="Aiese Cigliano R."/>
            <person name="Sanseverino W."/>
            <person name="Barakat M."/>
            <person name="Ortet P."/>
            <person name="Marechal E."/>
            <person name="Cagnac O."/>
            <person name="Amato A."/>
        </authorList>
    </citation>
    <scope>NUCLEOTIDE SEQUENCE [LARGE SCALE GENOMIC DNA]</scope>
</reference>
<dbReference type="InParanoid" id="A0A2R5GRK7"/>
<dbReference type="SUPFAM" id="SSF46565">
    <property type="entry name" value="Chaperone J-domain"/>
    <property type="match status" value="1"/>
</dbReference>
<dbReference type="EMBL" id="BEYU01000158">
    <property type="protein sequence ID" value="GBG33480.1"/>
    <property type="molecule type" value="Genomic_DNA"/>
</dbReference>
<dbReference type="Proteomes" id="UP000241890">
    <property type="component" value="Unassembled WGS sequence"/>
</dbReference>
<evidence type="ECO:0000259" key="2">
    <source>
        <dbReference type="PROSITE" id="PS50076"/>
    </source>
</evidence>
<proteinExistence type="predicted"/>
<dbReference type="SMART" id="SM00271">
    <property type="entry name" value="DnaJ"/>
    <property type="match status" value="1"/>
</dbReference>
<dbReference type="InterPro" id="IPR036869">
    <property type="entry name" value="J_dom_sf"/>
</dbReference>
<protein>
    <submittedName>
        <fullName evidence="3">DnaJ family protein</fullName>
    </submittedName>
</protein>